<evidence type="ECO:0000313" key="2">
    <source>
        <dbReference type="Proteomes" id="UP000076842"/>
    </source>
</evidence>
<reference evidence="1 2" key="1">
    <citation type="journal article" date="2016" name="Mol. Biol. Evol.">
        <title>Comparative Genomics of Early-Diverging Mushroom-Forming Fungi Provides Insights into the Origins of Lignocellulose Decay Capabilities.</title>
        <authorList>
            <person name="Nagy L.G."/>
            <person name="Riley R."/>
            <person name="Tritt A."/>
            <person name="Adam C."/>
            <person name="Daum C."/>
            <person name="Floudas D."/>
            <person name="Sun H."/>
            <person name="Yadav J.S."/>
            <person name="Pangilinan J."/>
            <person name="Larsson K.H."/>
            <person name="Matsuura K."/>
            <person name="Barry K."/>
            <person name="Labutti K."/>
            <person name="Kuo R."/>
            <person name="Ohm R.A."/>
            <person name="Bhattacharya S.S."/>
            <person name="Shirouzu T."/>
            <person name="Yoshinaga Y."/>
            <person name="Martin F.M."/>
            <person name="Grigoriev I.V."/>
            <person name="Hibbett D.S."/>
        </authorList>
    </citation>
    <scope>NUCLEOTIDE SEQUENCE [LARGE SCALE GENOMIC DNA]</scope>
    <source>
        <strain evidence="1 2">HHB12733</strain>
    </source>
</reference>
<dbReference type="InterPro" id="IPR036047">
    <property type="entry name" value="F-box-like_dom_sf"/>
</dbReference>
<evidence type="ECO:0008006" key="3">
    <source>
        <dbReference type="Google" id="ProtNLM"/>
    </source>
</evidence>
<name>A0A165DJ90_9BASI</name>
<gene>
    <name evidence="1" type="ORF">CALCODRAFT_68667</name>
</gene>
<keyword evidence="2" id="KW-1185">Reference proteome</keyword>
<dbReference type="Proteomes" id="UP000076842">
    <property type="component" value="Unassembled WGS sequence"/>
</dbReference>
<evidence type="ECO:0000313" key="1">
    <source>
        <dbReference type="EMBL" id="KZT52925.1"/>
    </source>
</evidence>
<dbReference type="SUPFAM" id="SSF81383">
    <property type="entry name" value="F-box domain"/>
    <property type="match status" value="1"/>
</dbReference>
<sequence>MHHGWKIEDIQLELFDVLSRRSLANLACTCRYFQHLLEPLVWRTRYETDLTFLIDHSTKKPSHRHLHYVRTLYLHERRCNPRVSRQLVDFLRSSDPMPLSLFPQLQTLFVEFDHAYTSSWFPSLATVCLSRSLRKLHISIDQDTVVYCDKLIESFVEMIPMSPLIHFSVPTFRVKDTSFGWAGTQISKTVLALQKAIPELRELEHLSVGAWAYTPSSLVSIGELPGLTSLEMIPVPSSKQGMRGLLLNASADRFLRIAHASRFSNLRALHLNASPAIIRTILQGIRPIKEVYIVTWCTPEIDDIEETVATACPYIERLTWVQRTWPRHEVVVSLPDLLRAFTRCHSLQFLTVGIPDHMVGSQLRTESLVDMLGSWPALQFMRLSAIEAALDQLATRDPAIPGPDSSLTPQLGLGPPILVAIELSKSAIDTLRNGDRTELRSYPVEPDR</sequence>
<dbReference type="Gene3D" id="3.80.10.10">
    <property type="entry name" value="Ribonuclease Inhibitor"/>
    <property type="match status" value="1"/>
</dbReference>
<protein>
    <recommendedName>
        <fullName evidence="3">F-box domain-containing protein</fullName>
    </recommendedName>
</protein>
<dbReference type="EMBL" id="KV424051">
    <property type="protein sequence ID" value="KZT52925.1"/>
    <property type="molecule type" value="Genomic_DNA"/>
</dbReference>
<organism evidence="1 2">
    <name type="scientific">Calocera cornea HHB12733</name>
    <dbReference type="NCBI Taxonomy" id="1353952"/>
    <lineage>
        <taxon>Eukaryota</taxon>
        <taxon>Fungi</taxon>
        <taxon>Dikarya</taxon>
        <taxon>Basidiomycota</taxon>
        <taxon>Agaricomycotina</taxon>
        <taxon>Dacrymycetes</taxon>
        <taxon>Dacrymycetales</taxon>
        <taxon>Dacrymycetaceae</taxon>
        <taxon>Calocera</taxon>
    </lineage>
</organism>
<dbReference type="InterPro" id="IPR032675">
    <property type="entry name" value="LRR_dom_sf"/>
</dbReference>
<dbReference type="AlphaFoldDB" id="A0A165DJ90"/>
<accession>A0A165DJ90</accession>
<dbReference type="InParanoid" id="A0A165DJ90"/>
<proteinExistence type="predicted"/>
<dbReference type="SUPFAM" id="SSF52047">
    <property type="entry name" value="RNI-like"/>
    <property type="match status" value="1"/>
</dbReference>